<reference evidence="2" key="1">
    <citation type="journal article" date="2023" name="Front. Plant Sci.">
        <title>Chromosomal-level genome assembly of Melastoma candidum provides insights into trichome evolution.</title>
        <authorList>
            <person name="Zhong Y."/>
            <person name="Wu W."/>
            <person name="Sun C."/>
            <person name="Zou P."/>
            <person name="Liu Y."/>
            <person name="Dai S."/>
            <person name="Zhou R."/>
        </authorList>
    </citation>
    <scope>NUCLEOTIDE SEQUENCE [LARGE SCALE GENOMIC DNA]</scope>
</reference>
<organism evidence="1 2">
    <name type="scientific">Melastoma candidum</name>
    <dbReference type="NCBI Taxonomy" id="119954"/>
    <lineage>
        <taxon>Eukaryota</taxon>
        <taxon>Viridiplantae</taxon>
        <taxon>Streptophyta</taxon>
        <taxon>Embryophyta</taxon>
        <taxon>Tracheophyta</taxon>
        <taxon>Spermatophyta</taxon>
        <taxon>Magnoliopsida</taxon>
        <taxon>eudicotyledons</taxon>
        <taxon>Gunneridae</taxon>
        <taxon>Pentapetalae</taxon>
        <taxon>rosids</taxon>
        <taxon>malvids</taxon>
        <taxon>Myrtales</taxon>
        <taxon>Melastomataceae</taxon>
        <taxon>Melastomatoideae</taxon>
        <taxon>Melastomateae</taxon>
        <taxon>Melastoma</taxon>
    </lineage>
</organism>
<evidence type="ECO:0000313" key="2">
    <source>
        <dbReference type="Proteomes" id="UP001057402"/>
    </source>
</evidence>
<protein>
    <submittedName>
        <fullName evidence="1">Uncharacterized protein</fullName>
    </submittedName>
</protein>
<evidence type="ECO:0000313" key="1">
    <source>
        <dbReference type="EMBL" id="KAI4325692.1"/>
    </source>
</evidence>
<dbReference type="Proteomes" id="UP001057402">
    <property type="component" value="Chromosome 9"/>
</dbReference>
<gene>
    <name evidence="1" type="ORF">MLD38_031069</name>
</gene>
<dbReference type="EMBL" id="CM042888">
    <property type="protein sequence ID" value="KAI4325692.1"/>
    <property type="molecule type" value="Genomic_DNA"/>
</dbReference>
<keyword evidence="2" id="KW-1185">Reference proteome</keyword>
<comment type="caution">
    <text evidence="1">The sequence shown here is derived from an EMBL/GenBank/DDBJ whole genome shotgun (WGS) entry which is preliminary data.</text>
</comment>
<name>A0ACB9MN02_9MYRT</name>
<proteinExistence type="predicted"/>
<accession>A0ACB9MN02</accession>
<sequence length="167" mass="19118">MGALFIFTIVFGFQLLPRFLSPSITQEEDEEIRREIKELLKQASSLSQPSTFAEAAKLKRLAASKEQQLLRKQESAAQENIDPHYSQLRILLIIKVVTYFLLVCWFWRTPVASIPRSLVQPFGKLLSWGTQSPLSDYVMVGVIPWLVLCTRVSKLVLRQFNNKSSGY</sequence>